<organism evidence="1 2">
    <name type="scientific">Paenochrobactrum gallinarii</name>
    <dbReference type="NCBI Taxonomy" id="643673"/>
    <lineage>
        <taxon>Bacteria</taxon>
        <taxon>Pseudomonadati</taxon>
        <taxon>Pseudomonadota</taxon>
        <taxon>Alphaproteobacteria</taxon>
        <taxon>Hyphomicrobiales</taxon>
        <taxon>Brucellaceae</taxon>
        <taxon>Paenochrobactrum</taxon>
    </lineage>
</organism>
<evidence type="ECO:0000313" key="1">
    <source>
        <dbReference type="EMBL" id="MBB6262130.1"/>
    </source>
</evidence>
<protein>
    <submittedName>
        <fullName evidence="1">Uncharacterized protein</fullName>
    </submittedName>
</protein>
<reference evidence="1 2" key="1">
    <citation type="submission" date="2020-08" db="EMBL/GenBank/DDBJ databases">
        <title>Genomic Encyclopedia of Type Strains, Phase IV (KMG-IV): sequencing the most valuable type-strain genomes for metagenomic binning, comparative biology and taxonomic classification.</title>
        <authorList>
            <person name="Goeker M."/>
        </authorList>
    </citation>
    <scope>NUCLEOTIDE SEQUENCE [LARGE SCALE GENOMIC DNA]</scope>
    <source>
        <strain evidence="1 2">DSM 22336</strain>
    </source>
</reference>
<dbReference type="AlphaFoldDB" id="A0A841LZ68"/>
<comment type="caution">
    <text evidence="1">The sequence shown here is derived from an EMBL/GenBank/DDBJ whole genome shotgun (WGS) entry which is preliminary data.</text>
</comment>
<keyword evidence="2" id="KW-1185">Reference proteome</keyword>
<sequence length="59" mass="6646">MCDKAKRDRLIAAQPIDKTMIPEQQYPKPSPSETGYSFLQSTDKVESELDLRGVTLNFG</sequence>
<name>A0A841LZ68_9HYPH</name>
<dbReference type="EMBL" id="JACIIU010000017">
    <property type="protein sequence ID" value="MBB6262130.1"/>
    <property type="molecule type" value="Genomic_DNA"/>
</dbReference>
<proteinExistence type="predicted"/>
<gene>
    <name evidence="1" type="ORF">FHS77_002698</name>
</gene>
<dbReference type="Proteomes" id="UP000555393">
    <property type="component" value="Unassembled WGS sequence"/>
</dbReference>
<accession>A0A841LZ68</accession>
<evidence type="ECO:0000313" key="2">
    <source>
        <dbReference type="Proteomes" id="UP000555393"/>
    </source>
</evidence>